<dbReference type="InterPro" id="IPR029063">
    <property type="entry name" value="SAM-dependent_MTases_sf"/>
</dbReference>
<evidence type="ECO:0000313" key="1">
    <source>
        <dbReference type="EMBL" id="OWF55694.1"/>
    </source>
</evidence>
<accession>A0A210R465</accession>
<organism evidence="1 2">
    <name type="scientific">Mizuhopecten yessoensis</name>
    <name type="common">Japanese scallop</name>
    <name type="synonym">Patinopecten yessoensis</name>
    <dbReference type="NCBI Taxonomy" id="6573"/>
    <lineage>
        <taxon>Eukaryota</taxon>
        <taxon>Metazoa</taxon>
        <taxon>Spiralia</taxon>
        <taxon>Lophotrochozoa</taxon>
        <taxon>Mollusca</taxon>
        <taxon>Bivalvia</taxon>
        <taxon>Autobranchia</taxon>
        <taxon>Pteriomorphia</taxon>
        <taxon>Pectinida</taxon>
        <taxon>Pectinoidea</taxon>
        <taxon>Pectinidae</taxon>
        <taxon>Mizuhopecten</taxon>
    </lineage>
</organism>
<dbReference type="SUPFAM" id="SSF53335">
    <property type="entry name" value="S-adenosyl-L-methionine-dependent methyltransferases"/>
    <property type="match status" value="1"/>
</dbReference>
<gene>
    <name evidence="1" type="ORF">KP79_PYT09613</name>
</gene>
<dbReference type="AlphaFoldDB" id="A0A210R465"/>
<dbReference type="Gene3D" id="3.40.50.150">
    <property type="entry name" value="Vaccinia Virus protein VP39"/>
    <property type="match status" value="1"/>
</dbReference>
<proteinExistence type="predicted"/>
<keyword evidence="2" id="KW-1185">Reference proteome</keyword>
<reference evidence="1 2" key="1">
    <citation type="journal article" date="2017" name="Nat. Ecol. Evol.">
        <title>Scallop genome provides insights into evolution of bilaterian karyotype and development.</title>
        <authorList>
            <person name="Wang S."/>
            <person name="Zhang J."/>
            <person name="Jiao W."/>
            <person name="Li J."/>
            <person name="Xun X."/>
            <person name="Sun Y."/>
            <person name="Guo X."/>
            <person name="Huan P."/>
            <person name="Dong B."/>
            <person name="Zhang L."/>
            <person name="Hu X."/>
            <person name="Sun X."/>
            <person name="Wang J."/>
            <person name="Zhao C."/>
            <person name="Wang Y."/>
            <person name="Wang D."/>
            <person name="Huang X."/>
            <person name="Wang R."/>
            <person name="Lv J."/>
            <person name="Li Y."/>
            <person name="Zhang Z."/>
            <person name="Liu B."/>
            <person name="Lu W."/>
            <person name="Hui Y."/>
            <person name="Liang J."/>
            <person name="Zhou Z."/>
            <person name="Hou R."/>
            <person name="Li X."/>
            <person name="Liu Y."/>
            <person name="Li H."/>
            <person name="Ning X."/>
            <person name="Lin Y."/>
            <person name="Zhao L."/>
            <person name="Xing Q."/>
            <person name="Dou J."/>
            <person name="Li Y."/>
            <person name="Mao J."/>
            <person name="Guo H."/>
            <person name="Dou H."/>
            <person name="Li T."/>
            <person name="Mu C."/>
            <person name="Jiang W."/>
            <person name="Fu Q."/>
            <person name="Fu X."/>
            <person name="Miao Y."/>
            <person name="Liu J."/>
            <person name="Yu Q."/>
            <person name="Li R."/>
            <person name="Liao H."/>
            <person name="Li X."/>
            <person name="Kong Y."/>
            <person name="Jiang Z."/>
            <person name="Chourrout D."/>
            <person name="Li R."/>
            <person name="Bao Z."/>
        </authorList>
    </citation>
    <scope>NUCLEOTIDE SEQUENCE [LARGE SCALE GENOMIC DNA]</scope>
    <source>
        <strain evidence="1 2">PY_sf001</strain>
    </source>
</reference>
<name>A0A210R465_MIZYE</name>
<protein>
    <recommendedName>
        <fullName evidence="3">Methyltransferase domain-containing protein</fullName>
    </recommendedName>
</protein>
<dbReference type="Proteomes" id="UP000242188">
    <property type="component" value="Unassembled WGS sequence"/>
</dbReference>
<dbReference type="EMBL" id="NEDP02000515">
    <property type="protein sequence ID" value="OWF55694.1"/>
    <property type="molecule type" value="Genomic_DNA"/>
</dbReference>
<comment type="caution">
    <text evidence="1">The sequence shown here is derived from an EMBL/GenBank/DDBJ whole genome shotgun (WGS) entry which is preliminary data.</text>
</comment>
<evidence type="ECO:0000313" key="2">
    <source>
        <dbReference type="Proteomes" id="UP000242188"/>
    </source>
</evidence>
<sequence length="403" mass="45105">MADDSALLTDAITSYDGIFKGIHDQEVRNDFHNVRNLLSSGKWDAGKNLLLEALNKSSAQPLDKKCLTLIMSEFRRYEKNKIPPGTPTANVISWEHVVDRSLERMNEPTCDLPQSVFFLNVGVSGLSGSRRLVGRKILSDYWIAGKIPELHCSLVTSDMVLGLFCDERITENEVQVNYYPMNNSEKLRLFADIMEGDSSNVEIICPFPLLRESTRKELCSPAEGWKVDDSYDAMLSCGEERIRQYTIQFLDSVTMTAGRLYDPACSTGVFLSTLKKAFPESHTIGQDLSQQMADFSKQRVDEVYCGNAMFPKIQTGTADVCFVRFLNSEVVTSAEAEVLLAALLPTVREKGFIVTFGHTPVLLSSSNFRRLSNFSLIQSVGVSTDKAGIFQYYIIQRDVSLMT</sequence>
<evidence type="ECO:0008006" key="3">
    <source>
        <dbReference type="Google" id="ProtNLM"/>
    </source>
</evidence>